<dbReference type="InterPro" id="IPR000873">
    <property type="entry name" value="AMP-dep_synth/lig_dom"/>
</dbReference>
<keyword evidence="4" id="KW-0547">Nucleotide-binding</keyword>
<dbReference type="Proteomes" id="UP000232806">
    <property type="component" value="Chromosome"/>
</dbReference>
<dbReference type="GO" id="GO:0043427">
    <property type="term" value="P:carbon fixation by 3-hydroxypropionate cycle"/>
    <property type="evidence" value="ECO:0007669"/>
    <property type="project" value="UniProtKB-ARBA"/>
</dbReference>
<dbReference type="GO" id="GO:0019427">
    <property type="term" value="P:acetyl-CoA biosynthetic process from acetate"/>
    <property type="evidence" value="ECO:0007669"/>
    <property type="project" value="UniProtKB-UniRule"/>
</dbReference>
<evidence type="ECO:0000259" key="8">
    <source>
        <dbReference type="Pfam" id="PF13193"/>
    </source>
</evidence>
<feature type="domain" description="AMP-dependent synthetase/ligase" evidence="7">
    <location>
        <begin position="102"/>
        <end position="485"/>
    </location>
</feature>
<dbReference type="EMBL" id="CP017766">
    <property type="protein sequence ID" value="AUB55804.1"/>
    <property type="molecule type" value="Genomic_DNA"/>
</dbReference>
<dbReference type="AlphaFoldDB" id="A0A2H4VCI6"/>
<dbReference type="CDD" id="cd05966">
    <property type="entry name" value="ACS"/>
    <property type="match status" value="1"/>
</dbReference>
<dbReference type="SUPFAM" id="SSF56801">
    <property type="entry name" value="Acetyl-CoA synthetase-like"/>
    <property type="match status" value="1"/>
</dbReference>
<dbReference type="GO" id="GO:0043955">
    <property type="term" value="F:3-hydroxypropionyl-CoA synthetase activity"/>
    <property type="evidence" value="ECO:0007669"/>
    <property type="project" value="UniProtKB-ARBA"/>
</dbReference>
<dbReference type="GO" id="GO:0005524">
    <property type="term" value="F:ATP binding"/>
    <property type="evidence" value="ECO:0007669"/>
    <property type="project" value="UniProtKB-KW"/>
</dbReference>
<dbReference type="InterPro" id="IPR020845">
    <property type="entry name" value="AMP-binding_CS"/>
</dbReference>
<accession>A0A2H4VCI6</accession>
<dbReference type="GeneID" id="35121369"/>
<feature type="domain" description="Acetyl-coenzyme A synthetase N-terminal" evidence="9">
    <location>
        <begin position="47"/>
        <end position="100"/>
    </location>
</feature>
<dbReference type="EC" id="6.2.1.1" evidence="2 6"/>
<dbReference type="InterPro" id="IPR032387">
    <property type="entry name" value="ACAS_N"/>
</dbReference>
<evidence type="ECO:0000259" key="7">
    <source>
        <dbReference type="Pfam" id="PF00501"/>
    </source>
</evidence>
<protein>
    <recommendedName>
        <fullName evidence="2 6">Acetate--CoA ligase</fullName>
        <ecNumber evidence="2 6">6.2.1.1</ecNumber>
    </recommendedName>
</protein>
<dbReference type="Pfam" id="PF00501">
    <property type="entry name" value="AMP-binding"/>
    <property type="match status" value="1"/>
</dbReference>
<dbReference type="Gene3D" id="3.30.300.30">
    <property type="match status" value="1"/>
</dbReference>
<dbReference type="OrthoDB" id="371752at2157"/>
<reference evidence="10 11" key="1">
    <citation type="submission" date="2016-10" db="EMBL/GenBank/DDBJ databases">
        <title>Comparative genomics between deep and shallow subseafloor isolates.</title>
        <authorList>
            <person name="Ishii S."/>
            <person name="Miller J.R."/>
            <person name="Sutton G."/>
            <person name="Suzuki S."/>
            <person name="Methe B."/>
            <person name="Inagaki F."/>
            <person name="Imachi H."/>
        </authorList>
    </citation>
    <scope>NUCLEOTIDE SEQUENCE [LARGE SCALE GENOMIC DNA]</scope>
    <source>
        <strain evidence="10 11">MO-MB1</strain>
    </source>
</reference>
<organism evidence="10 11">
    <name type="scientific">Methanobacterium subterraneum</name>
    <dbReference type="NCBI Taxonomy" id="59277"/>
    <lineage>
        <taxon>Archaea</taxon>
        <taxon>Methanobacteriati</taxon>
        <taxon>Methanobacteriota</taxon>
        <taxon>Methanomada group</taxon>
        <taxon>Methanobacteria</taxon>
        <taxon>Methanobacteriales</taxon>
        <taxon>Methanobacteriaceae</taxon>
        <taxon>Methanobacterium</taxon>
    </lineage>
</organism>
<evidence type="ECO:0000313" key="10">
    <source>
        <dbReference type="EMBL" id="AUB55804.1"/>
    </source>
</evidence>
<dbReference type="PROSITE" id="PS00455">
    <property type="entry name" value="AMP_BINDING"/>
    <property type="match status" value="1"/>
</dbReference>
<dbReference type="InterPro" id="IPR042099">
    <property type="entry name" value="ANL_N_sf"/>
</dbReference>
<dbReference type="GO" id="GO:0016208">
    <property type="term" value="F:AMP binding"/>
    <property type="evidence" value="ECO:0007669"/>
    <property type="project" value="InterPro"/>
</dbReference>
<name>A0A2H4VCI6_9EURY</name>
<dbReference type="GO" id="GO:0003987">
    <property type="term" value="F:acetate-CoA ligase activity"/>
    <property type="evidence" value="ECO:0007669"/>
    <property type="project" value="UniProtKB-UniRule"/>
</dbReference>
<dbReference type="RefSeq" id="WP_100905783.1">
    <property type="nucleotide sequence ID" value="NZ_CP017766.1"/>
</dbReference>
<evidence type="ECO:0000313" key="11">
    <source>
        <dbReference type="Proteomes" id="UP000232806"/>
    </source>
</evidence>
<evidence type="ECO:0000256" key="3">
    <source>
        <dbReference type="ARBA" id="ARBA00022598"/>
    </source>
</evidence>
<dbReference type="InterPro" id="IPR025110">
    <property type="entry name" value="AMP-bd_C"/>
</dbReference>
<comment type="similarity">
    <text evidence="1">Belongs to the ATP-dependent AMP-binding enzyme family.</text>
</comment>
<dbReference type="Pfam" id="PF13193">
    <property type="entry name" value="AMP-binding_C"/>
    <property type="match status" value="1"/>
</dbReference>
<feature type="domain" description="AMP-binding enzyme C-terminal" evidence="8">
    <location>
        <begin position="546"/>
        <end position="624"/>
    </location>
</feature>
<evidence type="ECO:0000256" key="5">
    <source>
        <dbReference type="ARBA" id="ARBA00022840"/>
    </source>
</evidence>
<dbReference type="PANTHER" id="PTHR24095:SF14">
    <property type="entry name" value="ACETYL-COENZYME A SYNTHETASE 1"/>
    <property type="match status" value="1"/>
</dbReference>
<dbReference type="FunFam" id="3.40.50.12780:FF:000001">
    <property type="entry name" value="Acetyl-coenzyme A synthetase"/>
    <property type="match status" value="1"/>
</dbReference>
<evidence type="ECO:0000256" key="2">
    <source>
        <dbReference type="ARBA" id="ARBA00013275"/>
    </source>
</evidence>
<sequence length="658" mass="74561">MGFTGGVNISSDLDALLHENRLFPPSADLMENSNIQEWMKRYGIKDYDELLQRALEDPDWFWDEVARELEWFQPYQDVLKWDPPHAEWFSRGKFNIAYNALDRHVQSWRKNKVAYIWEGELGQVKKLTYHDLYGKVNQMANALRGLGVGKGDRVAIYLPMILELPIAMLACAKIGAVHSVVFSGFWAKAFHERANDAEVKVAITVDGFYRRGKVIPLKENVDQVLDDIPSLEKLIVVRHAECPVEMKAGRDLWWDEVIRDQERECPAEVMDSEDPLFILYTSGTTGKPKGVVHVHGGYAVGIYTTLKMVFDLKDEDIWWCAADIGWITGHSYIVYAPLLMGATSVMYEGAPDYPEPDRMWQIIEEYGVSVLYTAPTTIRMFMKHGEKWPQKHDLTSLRLLGSVGEPINPEAWIWYHKHIGNRQCPIMDTWWQTETGMHLITPLPITSLKPGSTVKPFPTVEADVVDDEGRSVKEGGGHLVIKTPWPAMFRTLYHDPERYVDAYWSKFPGMYLSGDVARIDEDGYFWIQGREDDVLNVAGHRISTAEVESALVSYDAVAEAAVVGKPDPVKGEEICSFITLKEGFKPSPKMKHLLREHVRKEIGPIASPACVNFVNDLPKTRSGKIMRRVIKAKVKGDDVGDISTLANPEAVDELDNAV</sequence>
<dbReference type="Gene3D" id="3.40.50.12780">
    <property type="entry name" value="N-terminal domain of ligase-like"/>
    <property type="match status" value="1"/>
</dbReference>
<gene>
    <name evidence="10" type="ORF">BK007_07195</name>
</gene>
<dbReference type="Pfam" id="PF16177">
    <property type="entry name" value="ACAS_N"/>
    <property type="match status" value="1"/>
</dbReference>
<evidence type="ECO:0000256" key="6">
    <source>
        <dbReference type="NCBIfam" id="TIGR02188"/>
    </source>
</evidence>
<proteinExistence type="inferred from homology"/>
<keyword evidence="3 10" id="KW-0436">Ligase</keyword>
<dbReference type="PANTHER" id="PTHR24095">
    <property type="entry name" value="ACETYL-COENZYME A SYNTHETASE"/>
    <property type="match status" value="1"/>
</dbReference>
<dbReference type="InterPro" id="IPR011904">
    <property type="entry name" value="Ac_CoA_lig"/>
</dbReference>
<evidence type="ECO:0000256" key="1">
    <source>
        <dbReference type="ARBA" id="ARBA00006432"/>
    </source>
</evidence>
<dbReference type="NCBIfam" id="TIGR02188">
    <property type="entry name" value="Ac_CoA_lig_AcsA"/>
    <property type="match status" value="1"/>
</dbReference>
<dbReference type="NCBIfam" id="NF001208">
    <property type="entry name" value="PRK00174.1"/>
    <property type="match status" value="1"/>
</dbReference>
<keyword evidence="5" id="KW-0067">ATP-binding</keyword>
<evidence type="ECO:0000256" key="4">
    <source>
        <dbReference type="ARBA" id="ARBA00022741"/>
    </source>
</evidence>
<evidence type="ECO:0000259" key="9">
    <source>
        <dbReference type="Pfam" id="PF16177"/>
    </source>
</evidence>
<dbReference type="InterPro" id="IPR045851">
    <property type="entry name" value="AMP-bd_C_sf"/>
</dbReference>